<keyword evidence="2" id="KW-0472">Membrane</keyword>
<feature type="compositionally biased region" description="Low complexity" evidence="1">
    <location>
        <begin position="385"/>
        <end position="409"/>
    </location>
</feature>
<sequence>MDRRYAPSLVLSWFVGCVAAQNNSTTVNDTYGYPFDPILQYRPPFARSVPVQILFTGIVFTLAAVLLIHLLFTAQYHWPLAPVNFTLQVSAVTTLVVSCVATIHVIMSTVSAQSREWPYMLDYIAVNIPPLTPEPNQFINGNWTTAGLAAWLLMNATVGMLIQLTHIQFLTLLYPSTLERRLIYALLGPLAVMSASMHIVRIRSDVKTTDVAFAIQNVCNATLSLLFTASLMGWGFLVNRKRAWRTDGGTANFGAGAITLAIMSTVTTFLYIPTKEQYEWMPGLIWAIILWQSFLGWWWWVGAGMGVGEVDDLLRREEKRRKKRSIQLARRQVRRERAQTILRGVSEAFGVRRRNTVHHSDGEDSTHAAPVPSARSASEPATERAPSPTTVSSSASTNTAPGTTASTTVSLSTRAGLARLFDHRAWHVLQGWFLYLRHAHLTAARAQAVEHVERINQVYGPDGQPPVGRGWGLRGFGLGLGTRGGRVSESVEMHSFSSKDSDGSTAEDVEEGVMRIRRRRSDGPQQGDAQPGGTAAPQPQRPRSLWWWGPLAQWRLQDTTVY</sequence>
<proteinExistence type="predicted"/>
<feature type="transmembrane region" description="Helical" evidence="2">
    <location>
        <begin position="182"/>
        <end position="202"/>
    </location>
</feature>
<keyword evidence="3" id="KW-0732">Signal</keyword>
<dbReference type="OrthoDB" id="3357304at2759"/>
<gene>
    <name evidence="4" type="ORF">CERSUDRAFT_118356</name>
</gene>
<evidence type="ECO:0000313" key="5">
    <source>
        <dbReference type="Proteomes" id="UP000016930"/>
    </source>
</evidence>
<feature type="compositionally biased region" description="Low complexity" evidence="1">
    <location>
        <begin position="523"/>
        <end position="542"/>
    </location>
</feature>
<evidence type="ECO:0000256" key="2">
    <source>
        <dbReference type="SAM" id="Phobius"/>
    </source>
</evidence>
<feature type="signal peptide" evidence="3">
    <location>
        <begin position="1"/>
        <end position="20"/>
    </location>
</feature>
<feature type="region of interest" description="Disordered" evidence="1">
    <location>
        <begin position="517"/>
        <end position="543"/>
    </location>
</feature>
<keyword evidence="2" id="KW-0812">Transmembrane</keyword>
<organism evidence="4 5">
    <name type="scientific">Ceriporiopsis subvermispora (strain B)</name>
    <name type="common">White-rot fungus</name>
    <name type="synonym">Gelatoporia subvermispora</name>
    <dbReference type="NCBI Taxonomy" id="914234"/>
    <lineage>
        <taxon>Eukaryota</taxon>
        <taxon>Fungi</taxon>
        <taxon>Dikarya</taxon>
        <taxon>Basidiomycota</taxon>
        <taxon>Agaricomycotina</taxon>
        <taxon>Agaricomycetes</taxon>
        <taxon>Polyporales</taxon>
        <taxon>Gelatoporiaceae</taxon>
        <taxon>Gelatoporia</taxon>
    </lineage>
</organism>
<feature type="transmembrane region" description="Helical" evidence="2">
    <location>
        <begin position="85"/>
        <end position="107"/>
    </location>
</feature>
<dbReference type="HOGENOM" id="CLU_016579_1_1_1"/>
<feature type="transmembrane region" description="Helical" evidence="2">
    <location>
        <begin position="51"/>
        <end position="73"/>
    </location>
</feature>
<dbReference type="STRING" id="914234.M2R240"/>
<dbReference type="PROSITE" id="PS51257">
    <property type="entry name" value="PROKAR_LIPOPROTEIN"/>
    <property type="match status" value="1"/>
</dbReference>
<protein>
    <submittedName>
        <fullName evidence="4">Uncharacterized protein</fullName>
    </submittedName>
</protein>
<feature type="transmembrane region" description="Helical" evidence="2">
    <location>
        <begin position="284"/>
        <end position="314"/>
    </location>
</feature>
<name>M2R240_CERS8</name>
<evidence type="ECO:0000313" key="4">
    <source>
        <dbReference type="EMBL" id="EMD32926.1"/>
    </source>
</evidence>
<evidence type="ECO:0000256" key="3">
    <source>
        <dbReference type="SAM" id="SignalP"/>
    </source>
</evidence>
<feature type="transmembrane region" description="Helical" evidence="2">
    <location>
        <begin position="148"/>
        <end position="170"/>
    </location>
</feature>
<keyword evidence="5" id="KW-1185">Reference proteome</keyword>
<feature type="transmembrane region" description="Helical" evidence="2">
    <location>
        <begin position="214"/>
        <end position="238"/>
    </location>
</feature>
<feature type="chain" id="PRO_5004023657" evidence="3">
    <location>
        <begin position="21"/>
        <end position="562"/>
    </location>
</feature>
<accession>M2R240</accession>
<feature type="region of interest" description="Disordered" evidence="1">
    <location>
        <begin position="353"/>
        <end position="409"/>
    </location>
</feature>
<dbReference type="Proteomes" id="UP000016930">
    <property type="component" value="Unassembled WGS sequence"/>
</dbReference>
<reference evidence="4 5" key="1">
    <citation type="journal article" date="2012" name="Proc. Natl. Acad. Sci. U.S.A.">
        <title>Comparative genomics of Ceriporiopsis subvermispora and Phanerochaete chrysosporium provide insight into selective ligninolysis.</title>
        <authorList>
            <person name="Fernandez-Fueyo E."/>
            <person name="Ruiz-Duenas F.J."/>
            <person name="Ferreira P."/>
            <person name="Floudas D."/>
            <person name="Hibbett D.S."/>
            <person name="Canessa P."/>
            <person name="Larrondo L.F."/>
            <person name="James T.Y."/>
            <person name="Seelenfreund D."/>
            <person name="Lobos S."/>
            <person name="Polanco R."/>
            <person name="Tello M."/>
            <person name="Honda Y."/>
            <person name="Watanabe T."/>
            <person name="Watanabe T."/>
            <person name="Ryu J.S."/>
            <person name="Kubicek C.P."/>
            <person name="Schmoll M."/>
            <person name="Gaskell J."/>
            <person name="Hammel K.E."/>
            <person name="St John F.J."/>
            <person name="Vanden Wymelenberg A."/>
            <person name="Sabat G."/>
            <person name="Splinter BonDurant S."/>
            <person name="Syed K."/>
            <person name="Yadav J.S."/>
            <person name="Doddapaneni H."/>
            <person name="Subramanian V."/>
            <person name="Lavin J.L."/>
            <person name="Oguiza J.A."/>
            <person name="Perez G."/>
            <person name="Pisabarro A.G."/>
            <person name="Ramirez L."/>
            <person name="Santoyo F."/>
            <person name="Master E."/>
            <person name="Coutinho P.M."/>
            <person name="Henrissat B."/>
            <person name="Lombard V."/>
            <person name="Magnuson J.K."/>
            <person name="Kuees U."/>
            <person name="Hori C."/>
            <person name="Igarashi K."/>
            <person name="Samejima M."/>
            <person name="Held B.W."/>
            <person name="Barry K.W."/>
            <person name="LaButti K.M."/>
            <person name="Lapidus A."/>
            <person name="Lindquist E.A."/>
            <person name="Lucas S.M."/>
            <person name="Riley R."/>
            <person name="Salamov A.A."/>
            <person name="Hoffmeister D."/>
            <person name="Schwenk D."/>
            <person name="Hadar Y."/>
            <person name="Yarden O."/>
            <person name="de Vries R.P."/>
            <person name="Wiebenga A."/>
            <person name="Stenlid J."/>
            <person name="Eastwood D."/>
            <person name="Grigoriev I.V."/>
            <person name="Berka R.M."/>
            <person name="Blanchette R.A."/>
            <person name="Kersten P."/>
            <person name="Martinez A.T."/>
            <person name="Vicuna R."/>
            <person name="Cullen D."/>
        </authorList>
    </citation>
    <scope>NUCLEOTIDE SEQUENCE [LARGE SCALE GENOMIC DNA]</scope>
    <source>
        <strain evidence="4 5">B</strain>
    </source>
</reference>
<evidence type="ECO:0000256" key="1">
    <source>
        <dbReference type="SAM" id="MobiDB-lite"/>
    </source>
</evidence>
<dbReference type="AlphaFoldDB" id="M2R240"/>
<dbReference type="EMBL" id="KB445808">
    <property type="protein sequence ID" value="EMD32926.1"/>
    <property type="molecule type" value="Genomic_DNA"/>
</dbReference>
<feature type="transmembrane region" description="Helical" evidence="2">
    <location>
        <begin position="250"/>
        <end position="272"/>
    </location>
</feature>
<keyword evidence="2" id="KW-1133">Transmembrane helix</keyword>